<gene>
    <name evidence="5" type="ORF">TIFTF001_008848</name>
</gene>
<comment type="caution">
    <text evidence="5">The sequence shown here is derived from an EMBL/GenBank/DDBJ whole genome shotgun (WGS) entry which is preliminary data.</text>
</comment>
<evidence type="ECO:0008006" key="7">
    <source>
        <dbReference type="Google" id="ProtNLM"/>
    </source>
</evidence>
<keyword evidence="3" id="KW-0539">Nucleus</keyword>
<organism evidence="5 6">
    <name type="scientific">Ficus carica</name>
    <name type="common">Common fig</name>
    <dbReference type="NCBI Taxonomy" id="3494"/>
    <lineage>
        <taxon>Eukaryota</taxon>
        <taxon>Viridiplantae</taxon>
        <taxon>Streptophyta</taxon>
        <taxon>Embryophyta</taxon>
        <taxon>Tracheophyta</taxon>
        <taxon>Spermatophyta</taxon>
        <taxon>Magnoliopsida</taxon>
        <taxon>eudicotyledons</taxon>
        <taxon>Gunneridae</taxon>
        <taxon>Pentapetalae</taxon>
        <taxon>rosids</taxon>
        <taxon>fabids</taxon>
        <taxon>Rosales</taxon>
        <taxon>Moraceae</taxon>
        <taxon>Ficeae</taxon>
        <taxon>Ficus</taxon>
    </lineage>
</organism>
<proteinExistence type="inferred from homology"/>
<dbReference type="PANTHER" id="PTHR12972">
    <property type="entry name" value="DOWNSTREAM NEIGHBOR OF SON"/>
    <property type="match status" value="1"/>
</dbReference>
<accession>A0AA88AFV1</accession>
<dbReference type="InterPro" id="IPR024861">
    <property type="entry name" value="Donson"/>
</dbReference>
<dbReference type="PANTHER" id="PTHR12972:SF0">
    <property type="entry name" value="PROTEIN DOWNSTREAM NEIGHBOR OF SON"/>
    <property type="match status" value="1"/>
</dbReference>
<evidence type="ECO:0000256" key="3">
    <source>
        <dbReference type="ARBA" id="ARBA00023242"/>
    </source>
</evidence>
<name>A0AA88AFV1_FICCA</name>
<protein>
    <recommendedName>
        <fullName evidence="7">Downstream neighbor of Son</fullName>
    </recommendedName>
</protein>
<keyword evidence="6" id="KW-1185">Reference proteome</keyword>
<comment type="subcellular location">
    <subcellularLocation>
        <location evidence="1">Nucleus</location>
    </subcellularLocation>
</comment>
<dbReference type="EMBL" id="BTGU01000009">
    <property type="protein sequence ID" value="GMN39621.1"/>
    <property type="molecule type" value="Genomic_DNA"/>
</dbReference>
<evidence type="ECO:0000256" key="4">
    <source>
        <dbReference type="ARBA" id="ARBA00025806"/>
    </source>
</evidence>
<comment type="similarity">
    <text evidence="4">Belongs to the DONSON family.</text>
</comment>
<evidence type="ECO:0000256" key="2">
    <source>
        <dbReference type="ARBA" id="ARBA00022473"/>
    </source>
</evidence>
<dbReference type="AlphaFoldDB" id="A0AA88AFV1"/>
<reference evidence="5" key="1">
    <citation type="submission" date="2023-07" db="EMBL/GenBank/DDBJ databases">
        <title>draft genome sequence of fig (Ficus carica).</title>
        <authorList>
            <person name="Takahashi T."/>
            <person name="Nishimura K."/>
        </authorList>
    </citation>
    <scope>NUCLEOTIDE SEQUENCE</scope>
</reference>
<evidence type="ECO:0000313" key="6">
    <source>
        <dbReference type="Proteomes" id="UP001187192"/>
    </source>
</evidence>
<dbReference type="Proteomes" id="UP001187192">
    <property type="component" value="Unassembled WGS sequence"/>
</dbReference>
<keyword evidence="2" id="KW-0217">Developmental protein</keyword>
<evidence type="ECO:0000256" key="1">
    <source>
        <dbReference type="ARBA" id="ARBA00004123"/>
    </source>
</evidence>
<evidence type="ECO:0000313" key="5">
    <source>
        <dbReference type="EMBL" id="GMN39621.1"/>
    </source>
</evidence>
<dbReference type="GO" id="GO:0033260">
    <property type="term" value="P:nuclear DNA replication"/>
    <property type="evidence" value="ECO:0007669"/>
    <property type="project" value="TreeGrafter"/>
</dbReference>
<dbReference type="GO" id="GO:0005634">
    <property type="term" value="C:nucleus"/>
    <property type="evidence" value="ECO:0007669"/>
    <property type="project" value="UniProtKB-SubCell"/>
</dbReference>
<sequence>MAKVAKPSSVPSASLQIGGGAIKVGPLVKRKTPSELRGEQLKRMNPVEIVDESLGPLFASTDEVNNGPKNVQLSRNPRYIDTRMDELYPAKKSRFRILPGKENAKDVSMEQPSSLKNPSLLSNLAAKRRHEVLGPENSVGSIEVAKDDAVRARQSIENVSQSTFRSVAEISKGDDRSSGFATVDMNKALQGLVTRESLDANGLPASSSERCLEQTFSSLGNFCIPGQKAPLDFTLKTSIRVVSSSPVSWIHKSLMSCAFTGLPSFGFQFDCSGDKNRSNSSGLTSISHSSKLFHSWVYPQSTLPPSLMSVLTSSAAEGVEVDFLKRRQLAWEDSFRSLYYMLRGGVFCTPHFVVMFTGRDGSGKTKQSFTAHISQSTRSLRQLLKEQDVSFSMPLCRSKVEQVTTEDLVELSEIEKQNLGKTRRLSSLSEIDNSPESLLAFNGNKNVHGLYDVLLNYRSFLTALMGMDVPVLCSPLPFLNAASSAPEVKCMELKRAECTSTSEKGSSMKDGESMDQLASGFHSSVEIKDAYIPPWIVCSICALMGSEGRSFEASFMTEPTSMALNVALEAVDEKSDTKEASNAFGIPEAVVTPHLRLGLLKGLKYSNGSYTATVSPI</sequence>